<keyword evidence="1" id="KW-0812">Transmembrane</keyword>
<evidence type="ECO:0000313" key="3">
    <source>
        <dbReference type="Proteomes" id="UP000663823"/>
    </source>
</evidence>
<dbReference type="EMBL" id="CAJOAX010006173">
    <property type="protein sequence ID" value="CAF3972690.1"/>
    <property type="molecule type" value="Genomic_DNA"/>
</dbReference>
<protein>
    <recommendedName>
        <fullName evidence="4">G-protein coupled receptors family 1 profile domain-containing protein</fullName>
    </recommendedName>
</protein>
<name>A0A819M277_9BILA</name>
<reference evidence="2" key="1">
    <citation type="submission" date="2021-02" db="EMBL/GenBank/DDBJ databases">
        <authorList>
            <person name="Nowell W R."/>
        </authorList>
    </citation>
    <scope>NUCLEOTIDE SEQUENCE</scope>
</reference>
<keyword evidence="1" id="KW-1133">Transmembrane helix</keyword>
<accession>A0A819M277</accession>
<organism evidence="2 3">
    <name type="scientific">Rotaria sordida</name>
    <dbReference type="NCBI Taxonomy" id="392033"/>
    <lineage>
        <taxon>Eukaryota</taxon>
        <taxon>Metazoa</taxon>
        <taxon>Spiralia</taxon>
        <taxon>Gnathifera</taxon>
        <taxon>Rotifera</taxon>
        <taxon>Eurotatoria</taxon>
        <taxon>Bdelloidea</taxon>
        <taxon>Philodinida</taxon>
        <taxon>Philodinidae</taxon>
        <taxon>Rotaria</taxon>
    </lineage>
</organism>
<keyword evidence="1" id="KW-0472">Membrane</keyword>
<evidence type="ECO:0000313" key="2">
    <source>
        <dbReference type="EMBL" id="CAF3972690.1"/>
    </source>
</evidence>
<feature type="transmembrane region" description="Helical" evidence="1">
    <location>
        <begin position="17"/>
        <end position="37"/>
    </location>
</feature>
<evidence type="ECO:0000256" key="1">
    <source>
        <dbReference type="SAM" id="Phobius"/>
    </source>
</evidence>
<dbReference type="Proteomes" id="UP000663823">
    <property type="component" value="Unassembled WGS sequence"/>
</dbReference>
<comment type="caution">
    <text evidence="2">The sequence shown here is derived from an EMBL/GenBank/DDBJ whole genome shotgun (WGS) entry which is preliminary data.</text>
</comment>
<evidence type="ECO:0008006" key="4">
    <source>
        <dbReference type="Google" id="ProtNLM"/>
    </source>
</evidence>
<feature type="transmembrane region" description="Helical" evidence="1">
    <location>
        <begin position="49"/>
        <end position="73"/>
    </location>
</feature>
<sequence>MSIVTTLILVQQNITRYILPTMLALGNLGNFITIGMFSQKKYQTNSCSIYLLAVSLFSFIGVNWAIVPLVYALDHPDPVSSSLILCRIRGYIIHTCSMGDRSLRRTTLRRVHFVAIISSHDHFVA</sequence>
<dbReference type="AlphaFoldDB" id="A0A819M277"/>
<gene>
    <name evidence="2" type="ORF">OTI717_LOCUS27521</name>
</gene>
<proteinExistence type="predicted"/>
<dbReference type="Gene3D" id="1.20.1070.10">
    <property type="entry name" value="Rhodopsin 7-helix transmembrane proteins"/>
    <property type="match status" value="1"/>
</dbReference>